<keyword evidence="3 6" id="KW-0732">Signal</keyword>
<evidence type="ECO:0000256" key="3">
    <source>
        <dbReference type="ARBA" id="ARBA00022729"/>
    </source>
</evidence>
<keyword evidence="2" id="KW-0285">Flavoprotein</keyword>
<evidence type="ECO:0000313" key="9">
    <source>
        <dbReference type="Proteomes" id="UP000800041"/>
    </source>
</evidence>
<feature type="chain" id="PRO_5026229372" evidence="6">
    <location>
        <begin position="27"/>
        <end position="503"/>
    </location>
</feature>
<dbReference type="Gene3D" id="3.30.465.10">
    <property type="match status" value="1"/>
</dbReference>
<organism evidence="8 9">
    <name type="scientific">Aulographum hederae CBS 113979</name>
    <dbReference type="NCBI Taxonomy" id="1176131"/>
    <lineage>
        <taxon>Eukaryota</taxon>
        <taxon>Fungi</taxon>
        <taxon>Dikarya</taxon>
        <taxon>Ascomycota</taxon>
        <taxon>Pezizomycotina</taxon>
        <taxon>Dothideomycetes</taxon>
        <taxon>Pleosporomycetidae</taxon>
        <taxon>Aulographales</taxon>
        <taxon>Aulographaceae</taxon>
    </lineage>
</organism>
<keyword evidence="5" id="KW-0560">Oxidoreductase</keyword>
<reference evidence="8" key="1">
    <citation type="journal article" date="2020" name="Stud. Mycol.">
        <title>101 Dothideomycetes genomes: a test case for predicting lifestyles and emergence of pathogens.</title>
        <authorList>
            <person name="Haridas S."/>
            <person name="Albert R."/>
            <person name="Binder M."/>
            <person name="Bloem J."/>
            <person name="Labutti K."/>
            <person name="Salamov A."/>
            <person name="Andreopoulos B."/>
            <person name="Baker S."/>
            <person name="Barry K."/>
            <person name="Bills G."/>
            <person name="Bluhm B."/>
            <person name="Cannon C."/>
            <person name="Castanera R."/>
            <person name="Culley D."/>
            <person name="Daum C."/>
            <person name="Ezra D."/>
            <person name="Gonzalez J."/>
            <person name="Henrissat B."/>
            <person name="Kuo A."/>
            <person name="Liang C."/>
            <person name="Lipzen A."/>
            <person name="Lutzoni F."/>
            <person name="Magnuson J."/>
            <person name="Mondo S."/>
            <person name="Nolan M."/>
            <person name="Ohm R."/>
            <person name="Pangilinan J."/>
            <person name="Park H.-J."/>
            <person name="Ramirez L."/>
            <person name="Alfaro M."/>
            <person name="Sun H."/>
            <person name="Tritt A."/>
            <person name="Yoshinaga Y."/>
            <person name="Zwiers L.-H."/>
            <person name="Turgeon B."/>
            <person name="Goodwin S."/>
            <person name="Spatafora J."/>
            <person name="Crous P."/>
            <person name="Grigoriev I."/>
        </authorList>
    </citation>
    <scope>NUCLEOTIDE SEQUENCE</scope>
    <source>
        <strain evidence="8">CBS 113979</strain>
    </source>
</reference>
<sequence length="503" mass="56016">MPSVAMFLRSLFAVITLLATLSTADCNFSPYNFLNTQLSRDSIFTCPEDPAWGNTTERWSTIGQPTFAAAVTPADEHDLLYIVQAAKRFRFPFLATRSHHGYSSSLDAINNGLNVDLSRFDKVTVNATANTMTIGGGVLFSEILDPLFDAGKEIPTGACPCVSVLGPALAGGLARYQGLYGLIGDNILSVRIVTGRGDVVTASSTENTDLFWAVKGAGLNFGVVSEATFKIHDNHARNIVNADYIFSGDKVEDFYQAMKDLSTKMPPELSLLSIVYFDRELNGTAFLLNAVYAGSMEPAMSILSDFNNLGPVRTNISLVPWSVMPYVAGFSAWQPLCSKNRTRSLWSAALQSINVTNMVDIYHQYTKLYSEVSDAQASTYELAVYAPQGVQKTPDEETAVAYRDVTIHTLPYFEYTNRSLDSFINTFGGRIRDQIAEYSGFGVDFHHYRPHFPKRERHLRLYSNYAHGDEPLESLWGTRKLRRLRKLKRKWDPANVFGYFNGF</sequence>
<dbReference type="AlphaFoldDB" id="A0A6G1GJP5"/>
<keyword evidence="4" id="KW-0274">FAD</keyword>
<dbReference type="Pfam" id="PF08031">
    <property type="entry name" value="BBE"/>
    <property type="match status" value="1"/>
</dbReference>
<dbReference type="Pfam" id="PF01565">
    <property type="entry name" value="FAD_binding_4"/>
    <property type="match status" value="1"/>
</dbReference>
<dbReference type="InterPro" id="IPR012951">
    <property type="entry name" value="BBE"/>
</dbReference>
<dbReference type="InterPro" id="IPR016166">
    <property type="entry name" value="FAD-bd_PCMH"/>
</dbReference>
<dbReference type="SUPFAM" id="SSF56176">
    <property type="entry name" value="FAD-binding/transporter-associated domain-like"/>
    <property type="match status" value="1"/>
</dbReference>
<feature type="domain" description="FAD-binding PCMH-type" evidence="7">
    <location>
        <begin position="62"/>
        <end position="234"/>
    </location>
</feature>
<gene>
    <name evidence="8" type="ORF">K402DRAFT_398958</name>
</gene>
<evidence type="ECO:0000259" key="7">
    <source>
        <dbReference type="PROSITE" id="PS51387"/>
    </source>
</evidence>
<evidence type="ECO:0000256" key="1">
    <source>
        <dbReference type="ARBA" id="ARBA00005466"/>
    </source>
</evidence>
<evidence type="ECO:0000256" key="4">
    <source>
        <dbReference type="ARBA" id="ARBA00022827"/>
    </source>
</evidence>
<evidence type="ECO:0000256" key="6">
    <source>
        <dbReference type="SAM" id="SignalP"/>
    </source>
</evidence>
<dbReference type="PROSITE" id="PS51387">
    <property type="entry name" value="FAD_PCMH"/>
    <property type="match status" value="1"/>
</dbReference>
<dbReference type="InterPro" id="IPR036318">
    <property type="entry name" value="FAD-bd_PCMH-like_sf"/>
</dbReference>
<dbReference type="PANTHER" id="PTHR42973">
    <property type="entry name" value="BINDING OXIDOREDUCTASE, PUTATIVE (AFU_ORTHOLOGUE AFUA_1G17690)-RELATED"/>
    <property type="match status" value="1"/>
</dbReference>
<dbReference type="InterPro" id="IPR050416">
    <property type="entry name" value="FAD-linked_Oxidoreductase"/>
</dbReference>
<name>A0A6G1GJP5_9PEZI</name>
<evidence type="ECO:0000313" key="8">
    <source>
        <dbReference type="EMBL" id="KAF1980967.1"/>
    </source>
</evidence>
<proteinExistence type="inferred from homology"/>
<accession>A0A6G1GJP5</accession>
<dbReference type="OrthoDB" id="415825at2759"/>
<dbReference type="PANTHER" id="PTHR42973:SF32">
    <property type="entry name" value="FAD-LINKED OXIDOREDUCTASE AFOF"/>
    <property type="match status" value="1"/>
</dbReference>
<protein>
    <submittedName>
        <fullName evidence="8">FAD-dependent oxidase</fullName>
    </submittedName>
</protein>
<dbReference type="Proteomes" id="UP000800041">
    <property type="component" value="Unassembled WGS sequence"/>
</dbReference>
<dbReference type="Gene3D" id="3.40.462.20">
    <property type="match status" value="1"/>
</dbReference>
<evidence type="ECO:0000256" key="5">
    <source>
        <dbReference type="ARBA" id="ARBA00023002"/>
    </source>
</evidence>
<evidence type="ECO:0000256" key="2">
    <source>
        <dbReference type="ARBA" id="ARBA00022630"/>
    </source>
</evidence>
<dbReference type="InterPro" id="IPR006094">
    <property type="entry name" value="Oxid_FAD_bind_N"/>
</dbReference>
<dbReference type="GO" id="GO:0071949">
    <property type="term" value="F:FAD binding"/>
    <property type="evidence" value="ECO:0007669"/>
    <property type="project" value="InterPro"/>
</dbReference>
<feature type="signal peptide" evidence="6">
    <location>
        <begin position="1"/>
        <end position="26"/>
    </location>
</feature>
<dbReference type="GO" id="GO:0016491">
    <property type="term" value="F:oxidoreductase activity"/>
    <property type="evidence" value="ECO:0007669"/>
    <property type="project" value="UniProtKB-KW"/>
</dbReference>
<dbReference type="EMBL" id="ML977212">
    <property type="protein sequence ID" value="KAF1980967.1"/>
    <property type="molecule type" value="Genomic_DNA"/>
</dbReference>
<dbReference type="InterPro" id="IPR016169">
    <property type="entry name" value="FAD-bd_PCMH_sub2"/>
</dbReference>
<comment type="similarity">
    <text evidence="1">Belongs to the oxygen-dependent FAD-linked oxidoreductase family.</text>
</comment>
<keyword evidence="9" id="KW-1185">Reference proteome</keyword>